<organism evidence="1 2">
    <name type="scientific">Planotetraspora kaengkrachanensis</name>
    <dbReference type="NCBI Taxonomy" id="575193"/>
    <lineage>
        <taxon>Bacteria</taxon>
        <taxon>Bacillati</taxon>
        <taxon>Actinomycetota</taxon>
        <taxon>Actinomycetes</taxon>
        <taxon>Streptosporangiales</taxon>
        <taxon>Streptosporangiaceae</taxon>
        <taxon>Planotetraspora</taxon>
    </lineage>
</organism>
<accession>A0A8J3PQT6</accession>
<protein>
    <submittedName>
        <fullName evidence="1">Uncharacterized protein</fullName>
    </submittedName>
</protein>
<keyword evidence="2" id="KW-1185">Reference proteome</keyword>
<reference evidence="1 2" key="1">
    <citation type="submission" date="2021-01" db="EMBL/GenBank/DDBJ databases">
        <title>Whole genome shotgun sequence of Planotetraspora kaengkrachanensis NBRC 104272.</title>
        <authorList>
            <person name="Komaki H."/>
            <person name="Tamura T."/>
        </authorList>
    </citation>
    <scope>NUCLEOTIDE SEQUENCE [LARGE SCALE GENOMIC DNA]</scope>
    <source>
        <strain evidence="1 2">NBRC 104272</strain>
    </source>
</reference>
<gene>
    <name evidence="1" type="ORF">Pka01_08760</name>
</gene>
<dbReference type="AlphaFoldDB" id="A0A8J3PQT6"/>
<dbReference type="RefSeq" id="WP_203881241.1">
    <property type="nucleotide sequence ID" value="NZ_BAABHH010000002.1"/>
</dbReference>
<evidence type="ECO:0000313" key="1">
    <source>
        <dbReference type="EMBL" id="GIG77749.1"/>
    </source>
</evidence>
<proteinExistence type="predicted"/>
<comment type="caution">
    <text evidence="1">The sequence shown here is derived from an EMBL/GenBank/DDBJ whole genome shotgun (WGS) entry which is preliminary data.</text>
</comment>
<dbReference type="Proteomes" id="UP000630097">
    <property type="component" value="Unassembled WGS sequence"/>
</dbReference>
<dbReference type="EMBL" id="BONV01000002">
    <property type="protein sequence ID" value="GIG77749.1"/>
    <property type="molecule type" value="Genomic_DNA"/>
</dbReference>
<sequence>MTNFGCSLAAQGKSGPTRVNQLAFAFHRINPSGYMDQTLDIVNKGPSAVIPTLEITAVDRTGAALPGVTVSTAYGSDQAKMVVPAREISIDVLAFTGGDAASVADVRVTVRGMADAAFPVAPQEVEAQAVDGAGRPTTKFGPFDAVVLTNPNHGKVSAGVVCIFWEQPPDGQPQQARAVIPVGVTTVEGDGSATIRASGETRNGCDSLKVYFSPPI</sequence>
<name>A0A8J3PQT6_9ACTN</name>
<evidence type="ECO:0000313" key="2">
    <source>
        <dbReference type="Proteomes" id="UP000630097"/>
    </source>
</evidence>